<evidence type="ECO:0000313" key="4">
    <source>
        <dbReference type="Proteomes" id="UP000078387"/>
    </source>
</evidence>
<dbReference type="VEuPathDB" id="AmoebaDB:EHI_098820"/>
<sequence length="948" mass="111825">MEVLRRYQLEPLKEEEQRICCSLIKVMESQNEEVTKKYFDWFWKEENQVIIEQIVYKVQLSFFTQYLYFNYLPVRITATETILQVLKHMIIVDNKKFIMRLMSENDVFLNEFVFILEDPEMKEFQTDVIGIIQRCAFMAISSETFINLIKPLTELLTITNSNIRILISTLQTLLTPSNTKYQILFAKYDGINKLVTLTDQSSDFDIRFYSMELLKGMIKNRQENVRMAFNKRIFNTRILNVLINILNSREDKLVSQALELVDCFSSIPQNIEQMLNSDIFYYLLEFLTFPFEQGVDKYSIEALLHSLLQISVVRPIVLKLADVGLPLKMISILEAHSFFTEKGIGYVCDLISNLCKFNEPRQQFVQYELAKTLQRVIEDESLDEYTKDSLVQLKRRFDNIQMKEDLLKSVQSICTSSSIEKKQLNNIQELLSCIEEEGNQTNEELNEDDVMNEIYNAIDDIPLSEELKDIKLDSIQRPKSLSNQIDTTPHNLLKTTKVQNENVTPINDDKEINEENNVSKEEESSIKDNEKRQTMRTGTKNKVNVVERMIQEQKEKEITTFSKRNHGSYDGRQNFLSHQRNENGNMKKKINMEKTGRMGSEVMNIPTMTTIAQNQTSLNISSDKAKLLADLNLKKVTRRHVIQEMYTTEKTYVQQLNQITNEIMPIMKKIMKDDEYQELFNNIGEIYEIHKTLFKQIEERWEEQKDIPLIIVSDIYNKFFSDKETYNIYMEYYTKADSGLNFNYQQCSPEVMKQVLEFKQKRIPIDQFLIQPIQRLPRYVLLLKELIKATPEIIIDEYNSLKQAQSKCDKITTEFNLATKKLRRIKQLEVYKKSIEGFIPEENQEFIRDGQVVIKYKKRKTLCTVVLMNNVCFFLTKKKQIFHKIIEVYFDKVTGVILREPKKKGELEWLIEIEFIHDGDISSVIMVMGVELPYQEWYNDLHQCMTNY</sequence>
<protein>
    <recommendedName>
        <fullName evidence="2">DH domain-containing protein</fullName>
    </recommendedName>
</protein>
<dbReference type="InterPro" id="IPR016024">
    <property type="entry name" value="ARM-type_fold"/>
</dbReference>
<organism evidence="3 4">
    <name type="scientific">Entamoeba histolytica</name>
    <dbReference type="NCBI Taxonomy" id="5759"/>
    <lineage>
        <taxon>Eukaryota</taxon>
        <taxon>Amoebozoa</taxon>
        <taxon>Evosea</taxon>
        <taxon>Archamoebae</taxon>
        <taxon>Mastigamoebida</taxon>
        <taxon>Entamoebidae</taxon>
        <taxon>Entamoeba</taxon>
    </lineage>
</organism>
<dbReference type="Pfam" id="PF00621">
    <property type="entry name" value="RhoGEF"/>
    <property type="match status" value="1"/>
</dbReference>
<evidence type="ECO:0000313" key="3">
    <source>
        <dbReference type="EMBL" id="GAT97780.1"/>
    </source>
</evidence>
<dbReference type="VEuPathDB" id="AmoebaDB:EHI5A_087090"/>
<dbReference type="eggNOG" id="KOG3519">
    <property type="taxonomic scope" value="Eukaryota"/>
</dbReference>
<name>A0A175JVH2_ENTHI</name>
<feature type="domain" description="DH" evidence="2">
    <location>
        <begin position="637"/>
        <end position="818"/>
    </location>
</feature>
<dbReference type="InterPro" id="IPR000219">
    <property type="entry name" value="DH_dom"/>
</dbReference>
<dbReference type="VEuPathDB" id="AmoebaDB:EHI8A_056950"/>
<dbReference type="InterPro" id="IPR011989">
    <property type="entry name" value="ARM-like"/>
</dbReference>
<proteinExistence type="predicted"/>
<feature type="region of interest" description="Disordered" evidence="1">
    <location>
        <begin position="481"/>
        <end position="539"/>
    </location>
</feature>
<dbReference type="InterPro" id="IPR035899">
    <property type="entry name" value="DBL_dom_sf"/>
</dbReference>
<dbReference type="SMART" id="SM00325">
    <property type="entry name" value="RhoGEF"/>
    <property type="match status" value="1"/>
</dbReference>
<dbReference type="Gene3D" id="1.25.10.10">
    <property type="entry name" value="Leucine-rich Repeat Variant"/>
    <property type="match status" value="1"/>
</dbReference>
<dbReference type="SUPFAM" id="SSF48065">
    <property type="entry name" value="DBL homology domain (DH-domain)"/>
    <property type="match status" value="1"/>
</dbReference>
<evidence type="ECO:0000256" key="1">
    <source>
        <dbReference type="SAM" id="MobiDB-lite"/>
    </source>
</evidence>
<dbReference type="SUPFAM" id="SSF48371">
    <property type="entry name" value="ARM repeat"/>
    <property type="match status" value="1"/>
</dbReference>
<evidence type="ECO:0000259" key="2">
    <source>
        <dbReference type="PROSITE" id="PS50010"/>
    </source>
</evidence>
<dbReference type="Proteomes" id="UP000078387">
    <property type="component" value="Unassembled WGS sequence"/>
</dbReference>
<reference evidence="3 4" key="1">
    <citation type="submission" date="2016-05" db="EMBL/GenBank/DDBJ databases">
        <title>First whole genome sequencing of Entamoeba histolytica HM1:IMSS-clone-6.</title>
        <authorList>
            <person name="Mukherjee Avik.K."/>
            <person name="Izumyama S."/>
            <person name="Nakada-Tsukui K."/>
            <person name="Nozaki T."/>
        </authorList>
    </citation>
    <scope>NUCLEOTIDE SEQUENCE [LARGE SCALE GENOMIC DNA]</scope>
    <source>
        <strain evidence="3 4">HM1:IMSS clone 6</strain>
    </source>
</reference>
<dbReference type="PANTHER" id="PTHR12673:SF263">
    <property type="entry name" value="PLECKSTRIN DOMAIN-CONTAINING PROTEIN"/>
    <property type="match status" value="1"/>
</dbReference>
<dbReference type="EMBL" id="BDEQ01000001">
    <property type="protein sequence ID" value="GAT97780.1"/>
    <property type="molecule type" value="Genomic_DNA"/>
</dbReference>
<dbReference type="Gene3D" id="1.20.900.10">
    <property type="entry name" value="Dbl homology (DH) domain"/>
    <property type="match status" value="1"/>
</dbReference>
<dbReference type="GO" id="GO:0005085">
    <property type="term" value="F:guanyl-nucleotide exchange factor activity"/>
    <property type="evidence" value="ECO:0007669"/>
    <property type="project" value="InterPro"/>
</dbReference>
<dbReference type="CDD" id="cd00160">
    <property type="entry name" value="RhoGEF"/>
    <property type="match status" value="1"/>
</dbReference>
<dbReference type="InterPro" id="IPR051092">
    <property type="entry name" value="FYVE_RhoGEF_PH"/>
</dbReference>
<accession>A0A175JVH2</accession>
<feature type="compositionally biased region" description="Basic and acidic residues" evidence="1">
    <location>
        <begin position="517"/>
        <end position="533"/>
    </location>
</feature>
<comment type="caution">
    <text evidence="3">The sequence shown here is derived from an EMBL/GenBank/DDBJ whole genome shotgun (WGS) entry which is preliminary data.</text>
</comment>
<dbReference type="VEuPathDB" id="AmoebaDB:EHI7A_090590"/>
<dbReference type="PANTHER" id="PTHR12673">
    <property type="entry name" value="FACIOGENITAL DYSPLASIA PROTEIN"/>
    <property type="match status" value="1"/>
</dbReference>
<feature type="compositionally biased region" description="Polar residues" evidence="1">
    <location>
        <begin position="481"/>
        <end position="505"/>
    </location>
</feature>
<dbReference type="PROSITE" id="PS50010">
    <property type="entry name" value="DH_2"/>
    <property type="match status" value="1"/>
</dbReference>
<dbReference type="GO" id="GO:0005737">
    <property type="term" value="C:cytoplasm"/>
    <property type="evidence" value="ECO:0007669"/>
    <property type="project" value="TreeGrafter"/>
</dbReference>
<dbReference type="VEuPathDB" id="AmoebaDB:KM1_110880"/>
<dbReference type="AlphaFoldDB" id="A0A175JVH2"/>
<gene>
    <name evidence="3" type="ORF">CL6EHI_098820</name>
</gene>